<dbReference type="AlphaFoldDB" id="A0A0K1RDW4"/>
<keyword evidence="4" id="KW-1185">Reference proteome</keyword>
<dbReference type="CDD" id="cd03416">
    <property type="entry name" value="CbiX_SirB_N"/>
    <property type="match status" value="1"/>
</dbReference>
<dbReference type="Proteomes" id="UP000060016">
    <property type="component" value="Chromosome"/>
</dbReference>
<protein>
    <recommendedName>
        <fullName evidence="5">Cobalamin biosynthesis protein CbiX</fullName>
    </recommendedName>
</protein>
<dbReference type="SUPFAM" id="SSF53800">
    <property type="entry name" value="Chelatase"/>
    <property type="match status" value="1"/>
</dbReference>
<dbReference type="PATRIC" id="fig|156976.3.peg.2247"/>
<dbReference type="InterPro" id="IPR002762">
    <property type="entry name" value="CbiX-like"/>
</dbReference>
<evidence type="ECO:0000313" key="4">
    <source>
        <dbReference type="Proteomes" id="UP000060016"/>
    </source>
</evidence>
<evidence type="ECO:0008006" key="5">
    <source>
        <dbReference type="Google" id="ProtNLM"/>
    </source>
</evidence>
<evidence type="ECO:0000256" key="1">
    <source>
        <dbReference type="ARBA" id="ARBA00022723"/>
    </source>
</evidence>
<dbReference type="GO" id="GO:0046872">
    <property type="term" value="F:metal ion binding"/>
    <property type="evidence" value="ECO:0007669"/>
    <property type="project" value="UniProtKB-KW"/>
</dbReference>
<evidence type="ECO:0000313" key="3">
    <source>
        <dbReference type="EMBL" id="AKV59583.1"/>
    </source>
</evidence>
<dbReference type="InterPro" id="IPR050963">
    <property type="entry name" value="Sirohydro_Cobaltochel/CbiX"/>
</dbReference>
<dbReference type="RefSeq" id="WP_052205921.1">
    <property type="nucleotide sequence ID" value="NZ_CP012342.1"/>
</dbReference>
<sequence length="234" mass="24664">MTALITLAHGSRHPRAAVGVEALTRAAARRLGVRGQAAYLEFDEPLLIDATRHTPEPTIIVPLLFTDAFHARYDVPQHVAEAREVQARECAGSQASLTLAKGLGIDQDLVDVLAARVLQDAPVGAHVVLYPVGTSDPVAAGRYGEVALGVGKQTARAVSVVAATRGGVEELRALERTHGALHVLPMFVTHGLLLDRARAALPGASFSEPLGLDLAAIVAKRFSQALHSLEVTHA</sequence>
<dbReference type="PANTHER" id="PTHR33542:SF5">
    <property type="entry name" value="FERROCHELATASE CHE1"/>
    <property type="match status" value="1"/>
</dbReference>
<keyword evidence="2" id="KW-0456">Lyase</keyword>
<dbReference type="EMBL" id="CP012342">
    <property type="protein sequence ID" value="AKV59583.1"/>
    <property type="molecule type" value="Genomic_DNA"/>
</dbReference>
<evidence type="ECO:0000256" key="2">
    <source>
        <dbReference type="ARBA" id="ARBA00023239"/>
    </source>
</evidence>
<dbReference type="KEGG" id="crie:AK829_11150"/>
<keyword evidence="1" id="KW-0479">Metal-binding</keyword>
<reference evidence="3 4" key="1">
    <citation type="submission" date="2015-08" db="EMBL/GenBank/DDBJ databases">
        <authorList>
            <person name="Babu N.S."/>
            <person name="Beckwith C.J."/>
            <person name="Beseler K.G."/>
            <person name="Brison A."/>
            <person name="Carone J.V."/>
            <person name="Caskin T.P."/>
            <person name="Diamond M."/>
            <person name="Durham M.E."/>
            <person name="Foxe J.M."/>
            <person name="Go M."/>
            <person name="Henderson B.A."/>
            <person name="Jones I.B."/>
            <person name="McGettigan J.A."/>
            <person name="Micheletti S.J."/>
            <person name="Nasrallah M.E."/>
            <person name="Ortiz D."/>
            <person name="Piller C.R."/>
            <person name="Privatt S.R."/>
            <person name="Schneider S.L."/>
            <person name="Sharp S."/>
            <person name="Smith T.C."/>
            <person name="Stanton J.D."/>
            <person name="Ullery H.E."/>
            <person name="Wilson R.J."/>
            <person name="Serrano M.G."/>
            <person name="Buck G."/>
            <person name="Lee V."/>
            <person name="Wang Y."/>
            <person name="Carvalho R."/>
            <person name="Voegtly L."/>
            <person name="Shi R."/>
            <person name="Duckworth R."/>
            <person name="Johnson A."/>
            <person name="Loviza R."/>
            <person name="Walstead R."/>
            <person name="Shah Z."/>
            <person name="Kiflezghi M."/>
            <person name="Wade K."/>
            <person name="Ball S.L."/>
            <person name="Bradley K.W."/>
            <person name="Asai D.J."/>
            <person name="Bowman C.A."/>
            <person name="Russell D.A."/>
            <person name="Pope W.H."/>
            <person name="Jacobs-Sera D."/>
            <person name="Hendrix R.W."/>
            <person name="Hatfull G.F."/>
        </authorList>
    </citation>
    <scope>NUCLEOTIDE SEQUENCE [LARGE SCALE GENOMIC DNA]</scope>
    <source>
        <strain evidence="3 4">PUDD_83A45</strain>
    </source>
</reference>
<organism evidence="3 4">
    <name type="scientific">Corynebacterium riegelii</name>
    <dbReference type="NCBI Taxonomy" id="156976"/>
    <lineage>
        <taxon>Bacteria</taxon>
        <taxon>Bacillati</taxon>
        <taxon>Actinomycetota</taxon>
        <taxon>Actinomycetes</taxon>
        <taxon>Mycobacteriales</taxon>
        <taxon>Corynebacteriaceae</taxon>
        <taxon>Corynebacterium</taxon>
    </lineage>
</organism>
<dbReference type="Pfam" id="PF01903">
    <property type="entry name" value="CbiX"/>
    <property type="match status" value="1"/>
</dbReference>
<dbReference type="GO" id="GO:0016829">
    <property type="term" value="F:lyase activity"/>
    <property type="evidence" value="ECO:0007669"/>
    <property type="project" value="UniProtKB-KW"/>
</dbReference>
<gene>
    <name evidence="3" type="ORF">AK829_11150</name>
</gene>
<accession>A0A0K1RDW4</accession>
<dbReference type="PANTHER" id="PTHR33542">
    <property type="entry name" value="SIROHYDROCHLORIN FERROCHELATASE, CHLOROPLASTIC"/>
    <property type="match status" value="1"/>
</dbReference>
<name>A0A0K1RDW4_9CORY</name>
<proteinExistence type="predicted"/>
<dbReference type="STRING" id="156976.AK829_11150"/>
<dbReference type="Gene3D" id="3.40.50.1400">
    <property type="match status" value="1"/>
</dbReference>